<sequence>MYPDWCVPVTALVVSVVKVELTVVTLRQSPDLYPIPVAIFNSAVLSPSESESLITQSIDRKRKKETPASKKKNMRLGKDDGEASLYSNEEVEHGFTTLPTMTISTTTCAKEFKRTVSSLSNEKIIAILEMGFGPLYQFRYSNLNRVLCQTLVDNFDERNSTIKIHGRQLSITKVDFQHIMGVRDGGCDVDLRGSMDHPEIVQVRNKIFGNKKELSIDVLRKHVVDSHTVDDTFKICFSLITQSIDRKRKKEETPASKKKNMRLGKDDGEASLYSNEEVEHGFTTLPTMTISTPLAQKNSKELCQASQMKR</sequence>
<dbReference type="PANTHER" id="PTHR34835">
    <property type="entry name" value="OS07G0283600 PROTEIN-RELATED"/>
    <property type="match status" value="1"/>
</dbReference>
<organism evidence="2 3">
    <name type="scientific">Rubus argutus</name>
    <name type="common">Southern blackberry</name>
    <dbReference type="NCBI Taxonomy" id="59490"/>
    <lineage>
        <taxon>Eukaryota</taxon>
        <taxon>Viridiplantae</taxon>
        <taxon>Streptophyta</taxon>
        <taxon>Embryophyta</taxon>
        <taxon>Tracheophyta</taxon>
        <taxon>Spermatophyta</taxon>
        <taxon>Magnoliopsida</taxon>
        <taxon>eudicotyledons</taxon>
        <taxon>Gunneridae</taxon>
        <taxon>Pentapetalae</taxon>
        <taxon>rosids</taxon>
        <taxon>fabids</taxon>
        <taxon>Rosales</taxon>
        <taxon>Rosaceae</taxon>
        <taxon>Rosoideae</taxon>
        <taxon>Rosoideae incertae sedis</taxon>
        <taxon>Rubus</taxon>
    </lineage>
</organism>
<dbReference type="AlphaFoldDB" id="A0AAW1XSJ1"/>
<comment type="caution">
    <text evidence="2">The sequence shown here is derived from an EMBL/GenBank/DDBJ whole genome shotgun (WGS) entry which is preliminary data.</text>
</comment>
<feature type="compositionally biased region" description="Basic residues" evidence="1">
    <location>
        <begin position="60"/>
        <end position="75"/>
    </location>
</feature>
<gene>
    <name evidence="2" type="ORF">M0R45_015620</name>
</gene>
<feature type="region of interest" description="Disordered" evidence="1">
    <location>
        <begin position="55"/>
        <end position="79"/>
    </location>
</feature>
<name>A0AAW1XSJ1_RUBAR</name>
<evidence type="ECO:0000256" key="1">
    <source>
        <dbReference type="SAM" id="MobiDB-lite"/>
    </source>
</evidence>
<accession>A0AAW1XSJ1</accession>
<feature type="region of interest" description="Disordered" evidence="1">
    <location>
        <begin position="247"/>
        <end position="270"/>
    </location>
</feature>
<keyword evidence="3" id="KW-1185">Reference proteome</keyword>
<dbReference type="EMBL" id="JBEDUW010000003">
    <property type="protein sequence ID" value="KAK9938909.1"/>
    <property type="molecule type" value="Genomic_DNA"/>
</dbReference>
<evidence type="ECO:0000313" key="3">
    <source>
        <dbReference type="Proteomes" id="UP001457282"/>
    </source>
</evidence>
<dbReference type="Proteomes" id="UP001457282">
    <property type="component" value="Unassembled WGS sequence"/>
</dbReference>
<proteinExistence type="predicted"/>
<reference evidence="2 3" key="1">
    <citation type="journal article" date="2023" name="G3 (Bethesda)">
        <title>A chromosome-length genome assembly and annotation of blackberry (Rubus argutus, cv. 'Hillquist').</title>
        <authorList>
            <person name="Bruna T."/>
            <person name="Aryal R."/>
            <person name="Dudchenko O."/>
            <person name="Sargent D.J."/>
            <person name="Mead D."/>
            <person name="Buti M."/>
            <person name="Cavallini A."/>
            <person name="Hytonen T."/>
            <person name="Andres J."/>
            <person name="Pham M."/>
            <person name="Weisz D."/>
            <person name="Mascagni F."/>
            <person name="Usai G."/>
            <person name="Natali L."/>
            <person name="Bassil N."/>
            <person name="Fernandez G.E."/>
            <person name="Lomsadze A."/>
            <person name="Armour M."/>
            <person name="Olukolu B."/>
            <person name="Poorten T."/>
            <person name="Britton C."/>
            <person name="Davik J."/>
            <person name="Ashrafi H."/>
            <person name="Aiden E.L."/>
            <person name="Borodovsky M."/>
            <person name="Worthington M."/>
        </authorList>
    </citation>
    <scope>NUCLEOTIDE SEQUENCE [LARGE SCALE GENOMIC DNA]</scope>
    <source>
        <strain evidence="2">PI 553951</strain>
    </source>
</reference>
<protein>
    <submittedName>
        <fullName evidence="2">Uncharacterized protein</fullName>
    </submittedName>
</protein>
<evidence type="ECO:0000313" key="2">
    <source>
        <dbReference type="EMBL" id="KAK9938909.1"/>
    </source>
</evidence>
<dbReference type="PANTHER" id="PTHR34835:SF34">
    <property type="entry name" value="OS08G0555500 PROTEIN"/>
    <property type="match status" value="1"/>
</dbReference>